<proteinExistence type="predicted"/>
<dbReference type="EMBL" id="JN371769">
    <property type="protein sequence ID" value="AFD02879.1"/>
    <property type="molecule type" value="Genomic_DNA"/>
</dbReference>
<protein>
    <submittedName>
        <fullName evidence="1">Uncharacterized protein</fullName>
    </submittedName>
</protein>
<evidence type="ECO:0000313" key="1">
    <source>
        <dbReference type="EMBL" id="AFD02879.1"/>
    </source>
</evidence>
<reference evidence="1 2" key="1">
    <citation type="submission" date="2011-07" db="EMBL/GenBank/DDBJ databases">
        <title>Viral Tagging: a high-throughput approach to explore virus-host interactions.</title>
        <authorList>
            <person name="Deng L."/>
            <person name="Sullivan M.B."/>
            <person name="Poulos B."/>
            <person name="Ignacio Espinoza J.C."/>
        </authorList>
    </citation>
    <scope>NUCLEOTIDE SEQUENCE [LARGE SCALE GENOMIC DNA]</scope>
</reference>
<keyword evidence="2" id="KW-1185">Reference proteome</keyword>
<dbReference type="GeneID" id="14005303"/>
<dbReference type="KEGG" id="vg:14005303"/>
<organism evidence="1 2">
    <name type="scientific">Synechococcus phage metaG-MbCM1</name>
    <dbReference type="NCBI Taxonomy" id="1079999"/>
    <lineage>
        <taxon>Viruses</taxon>
        <taxon>Duplodnaviria</taxon>
        <taxon>Heunggongvirae</taxon>
        <taxon>Uroviricota</taxon>
        <taxon>Caudoviricetes</taxon>
        <taxon>Pantevenvirales</taxon>
        <taxon>Kyanoviridae</taxon>
        <taxon>Galenevirus</taxon>
        <taxon>Galenevirus mbcm1</taxon>
    </lineage>
</organism>
<name>H8ZN18_9CAUD</name>
<sequence length="147" mass="16728">MIMSVQETFVLRLNVLNTDFSTLEQATWTDQLCEAIAYIADNDFTTKLIHKLAEVRDLTTLQFATKIVDKQAEFSTKLYDLAVAEQKMIHIIDGCSSVRELNVVLEDYFSEAMSNAQCLEYGRCTTNEETGNIERKVTFDYSGGLKF</sequence>
<dbReference type="RefSeq" id="YP_007001530.1">
    <property type="nucleotide sequence ID" value="NC_019443.1"/>
</dbReference>
<accession>H8ZN18</accession>
<dbReference type="OrthoDB" id="11165at10239"/>
<dbReference type="Proteomes" id="UP000007597">
    <property type="component" value="Segment"/>
</dbReference>
<evidence type="ECO:0000313" key="2">
    <source>
        <dbReference type="Proteomes" id="UP000007597"/>
    </source>
</evidence>